<feature type="compositionally biased region" description="Polar residues" evidence="1">
    <location>
        <begin position="1"/>
        <end position="16"/>
    </location>
</feature>
<protein>
    <submittedName>
        <fullName evidence="3">Uncharacterized protein</fullName>
    </submittedName>
</protein>
<evidence type="ECO:0000313" key="3">
    <source>
        <dbReference type="EMBL" id="CZR37564.1"/>
    </source>
</evidence>
<comment type="caution">
    <text evidence="3">The sequence shown here is derived from an EMBL/GenBank/DDBJ whole genome shotgun (WGS) entry which is preliminary data.</text>
</comment>
<feature type="region of interest" description="Disordered" evidence="1">
    <location>
        <begin position="1"/>
        <end position="61"/>
    </location>
</feature>
<dbReference type="Proteomes" id="UP000183971">
    <property type="component" value="Unassembled WGS sequence"/>
</dbReference>
<accession>A0A1L7VBC5</accession>
<dbReference type="VEuPathDB" id="FungiDB:FPRO_02175"/>
<organism evidence="3 4">
    <name type="scientific">Fusarium proliferatum (strain ET1)</name>
    <name type="common">Orchid endophyte fungus</name>
    <dbReference type="NCBI Taxonomy" id="1227346"/>
    <lineage>
        <taxon>Eukaryota</taxon>
        <taxon>Fungi</taxon>
        <taxon>Dikarya</taxon>
        <taxon>Ascomycota</taxon>
        <taxon>Pezizomycotina</taxon>
        <taxon>Sordariomycetes</taxon>
        <taxon>Hypocreomycetidae</taxon>
        <taxon>Hypocreales</taxon>
        <taxon>Nectriaceae</taxon>
        <taxon>Fusarium</taxon>
        <taxon>Fusarium fujikuroi species complex</taxon>
    </lineage>
</organism>
<name>A0A1L7VBC5_FUSPR</name>
<feature type="transmembrane region" description="Helical" evidence="2">
    <location>
        <begin position="132"/>
        <end position="151"/>
    </location>
</feature>
<keyword evidence="2" id="KW-0812">Transmembrane</keyword>
<keyword evidence="4" id="KW-1185">Reference proteome</keyword>
<proteinExistence type="predicted"/>
<dbReference type="AlphaFoldDB" id="A0A1L7VBC5"/>
<sequence length="193" mass="20594">MGTQPETESFEMTNRPVSPLSVVTEEDDPESVDTASSGTPKPEDTQRGAQSDNDGLLAPSPKDKITEEAASVHADCPLKKHVLYSLIIIAFIGSASLICSCWLIAYIQVKTDRSYIAAVIVGGNLSSTEAKLIDAAFSILVAPAVVAVANWHMFKLARLSAVNEHSGRNSAVSMKVLVEVASTDWGSFSPLKF</sequence>
<keyword evidence="2" id="KW-1133">Transmembrane helix</keyword>
<dbReference type="RefSeq" id="XP_031078157.1">
    <property type="nucleotide sequence ID" value="XM_031227752.1"/>
</dbReference>
<dbReference type="GeneID" id="42047061"/>
<evidence type="ECO:0000256" key="1">
    <source>
        <dbReference type="SAM" id="MobiDB-lite"/>
    </source>
</evidence>
<reference evidence="4" key="1">
    <citation type="journal article" date="2016" name="Genome Biol. Evol.">
        <title>Comparative 'omics' of the Fusarium fujikuroi species complex highlights differences in genetic potential and metabolite synthesis.</title>
        <authorList>
            <person name="Niehaus E.-M."/>
            <person name="Muensterkoetter M."/>
            <person name="Proctor R.H."/>
            <person name="Brown D.W."/>
            <person name="Sharon A."/>
            <person name="Idan Y."/>
            <person name="Oren-Young L."/>
            <person name="Sieber C.M."/>
            <person name="Novak O."/>
            <person name="Pencik A."/>
            <person name="Tarkowska D."/>
            <person name="Hromadova K."/>
            <person name="Freeman S."/>
            <person name="Maymon M."/>
            <person name="Elazar M."/>
            <person name="Youssef S.A."/>
            <person name="El-Shabrawy E.S.M."/>
            <person name="Shalaby A.B.A."/>
            <person name="Houterman P."/>
            <person name="Brock N.L."/>
            <person name="Burkhardt I."/>
            <person name="Tsavkelova E.A."/>
            <person name="Dickschat J.S."/>
            <person name="Galuszka P."/>
            <person name="Gueldener U."/>
            <person name="Tudzynski B."/>
        </authorList>
    </citation>
    <scope>NUCLEOTIDE SEQUENCE [LARGE SCALE GENOMIC DNA]</scope>
    <source>
        <strain evidence="4">ET1</strain>
    </source>
</reference>
<evidence type="ECO:0000256" key="2">
    <source>
        <dbReference type="SAM" id="Phobius"/>
    </source>
</evidence>
<dbReference type="EMBL" id="FJOF01000002">
    <property type="protein sequence ID" value="CZR37564.1"/>
    <property type="molecule type" value="Genomic_DNA"/>
</dbReference>
<evidence type="ECO:0000313" key="4">
    <source>
        <dbReference type="Proteomes" id="UP000183971"/>
    </source>
</evidence>
<gene>
    <name evidence="3" type="ORF">FPRO_02175</name>
</gene>
<keyword evidence="2" id="KW-0472">Membrane</keyword>
<feature type="transmembrane region" description="Helical" evidence="2">
    <location>
        <begin position="82"/>
        <end position="105"/>
    </location>
</feature>